<reference evidence="1" key="1">
    <citation type="submission" date="2018-05" db="EMBL/GenBank/DDBJ databases">
        <authorList>
            <person name="Lanie J.A."/>
            <person name="Ng W.-L."/>
            <person name="Kazmierczak K.M."/>
            <person name="Andrzejewski T.M."/>
            <person name="Davidsen T.M."/>
            <person name="Wayne K.J."/>
            <person name="Tettelin H."/>
            <person name="Glass J.I."/>
            <person name="Rusch D."/>
            <person name="Podicherti R."/>
            <person name="Tsui H.-C.T."/>
            <person name="Winkler M.E."/>
        </authorList>
    </citation>
    <scope>NUCLEOTIDE SEQUENCE</scope>
</reference>
<evidence type="ECO:0000313" key="1">
    <source>
        <dbReference type="EMBL" id="SVE52892.1"/>
    </source>
</evidence>
<dbReference type="EMBL" id="UINC01223618">
    <property type="protein sequence ID" value="SVE52892.1"/>
    <property type="molecule type" value="Genomic_DNA"/>
</dbReference>
<feature type="non-terminal residue" evidence="1">
    <location>
        <position position="1"/>
    </location>
</feature>
<organism evidence="1">
    <name type="scientific">marine metagenome</name>
    <dbReference type="NCBI Taxonomy" id="408172"/>
    <lineage>
        <taxon>unclassified sequences</taxon>
        <taxon>metagenomes</taxon>
        <taxon>ecological metagenomes</taxon>
    </lineage>
</organism>
<protein>
    <submittedName>
        <fullName evidence="1">Uncharacterized protein</fullName>
    </submittedName>
</protein>
<gene>
    <name evidence="1" type="ORF">METZ01_LOCUS505746</name>
</gene>
<name>A0A383E7Q9_9ZZZZ</name>
<feature type="non-terminal residue" evidence="1">
    <location>
        <position position="55"/>
    </location>
</feature>
<dbReference type="AlphaFoldDB" id="A0A383E7Q9"/>
<accession>A0A383E7Q9</accession>
<sequence>SLVSLPVGFLSAKRTAFSTMESAMSLPGTTFFRFWILRCWLWCRLSLRHRYSRGF</sequence>
<proteinExistence type="predicted"/>